<evidence type="ECO:0000313" key="3">
    <source>
        <dbReference type="Proteomes" id="UP001595690"/>
    </source>
</evidence>
<proteinExistence type="predicted"/>
<comment type="caution">
    <text evidence="2">The sequence shown here is derived from an EMBL/GenBank/DDBJ whole genome shotgun (WGS) entry which is preliminary data.</text>
</comment>
<gene>
    <name evidence="2" type="ORF">ACFOWZ_05840</name>
</gene>
<feature type="signal peptide" evidence="1">
    <location>
        <begin position="1"/>
        <end position="29"/>
    </location>
</feature>
<dbReference type="EMBL" id="JBHRZI010000008">
    <property type="protein sequence ID" value="MFC3890989.1"/>
    <property type="molecule type" value="Genomic_DNA"/>
</dbReference>
<dbReference type="RefSeq" id="WP_382369903.1">
    <property type="nucleotide sequence ID" value="NZ_JBHRZI010000008.1"/>
</dbReference>
<dbReference type="Proteomes" id="UP001595690">
    <property type="component" value="Unassembled WGS sequence"/>
</dbReference>
<keyword evidence="1" id="KW-0732">Signal</keyword>
<evidence type="ECO:0000256" key="1">
    <source>
        <dbReference type="SAM" id="SignalP"/>
    </source>
</evidence>
<name>A0ABV8BNE9_9PSEU</name>
<evidence type="ECO:0008006" key="4">
    <source>
        <dbReference type="Google" id="ProtNLM"/>
    </source>
</evidence>
<feature type="chain" id="PRO_5047303213" description="Secreted protein" evidence="1">
    <location>
        <begin position="30"/>
        <end position="189"/>
    </location>
</feature>
<organism evidence="2 3">
    <name type="scientific">Lentzea rhizosphaerae</name>
    <dbReference type="NCBI Taxonomy" id="2041025"/>
    <lineage>
        <taxon>Bacteria</taxon>
        <taxon>Bacillati</taxon>
        <taxon>Actinomycetota</taxon>
        <taxon>Actinomycetes</taxon>
        <taxon>Pseudonocardiales</taxon>
        <taxon>Pseudonocardiaceae</taxon>
        <taxon>Lentzea</taxon>
    </lineage>
</organism>
<keyword evidence="3" id="KW-1185">Reference proteome</keyword>
<evidence type="ECO:0000313" key="2">
    <source>
        <dbReference type="EMBL" id="MFC3890989.1"/>
    </source>
</evidence>
<reference evidence="3" key="1">
    <citation type="journal article" date="2019" name="Int. J. Syst. Evol. Microbiol.">
        <title>The Global Catalogue of Microorganisms (GCM) 10K type strain sequencing project: providing services to taxonomists for standard genome sequencing and annotation.</title>
        <authorList>
            <consortium name="The Broad Institute Genomics Platform"/>
            <consortium name="The Broad Institute Genome Sequencing Center for Infectious Disease"/>
            <person name="Wu L."/>
            <person name="Ma J."/>
        </authorList>
    </citation>
    <scope>NUCLEOTIDE SEQUENCE [LARGE SCALE GENOMIC DNA]</scope>
    <source>
        <strain evidence="3">CGMCC 4.7405</strain>
    </source>
</reference>
<protein>
    <recommendedName>
        <fullName evidence="4">Secreted protein</fullName>
    </recommendedName>
</protein>
<sequence>MRRGRLIVTTLAAFLVAAASAAASPPVGAATADLVVISPPGSAMTQEGLRATRFGASGPSARGLNNVPDDQVVCGVDGWKPTWSPKPTVNFGLKMRCNGRWASGLAHLYLYYRFSEGDNWTLATKAENVPLRGGDSSTLVIEGLSHTLAPCFPAYWYGVVYVQATFYAGSPLTDWGWFGTTRPDPFLSC</sequence>
<accession>A0ABV8BNE9</accession>